<dbReference type="Proteomes" id="UP000191200">
    <property type="component" value="Chromosome"/>
</dbReference>
<evidence type="ECO:0000256" key="7">
    <source>
        <dbReference type="ARBA" id="ARBA00022967"/>
    </source>
</evidence>
<dbReference type="RefSeq" id="WP_071457154.1">
    <property type="nucleotide sequence ID" value="NZ_CP017267.1"/>
</dbReference>
<dbReference type="OrthoDB" id="9785080at2"/>
<reference evidence="10 11" key="1">
    <citation type="submission" date="2016-09" db="EMBL/GenBank/DDBJ databases">
        <title>Vagococcus teuberi sp. nov., isolated from the Malian artisanal sour milk fene.</title>
        <authorList>
            <person name="Wullschleger S."/>
            <person name="Seifert C."/>
            <person name="Baumgartner S."/>
            <person name="Lacroix C."/>
            <person name="Bonfoh B."/>
            <person name="Stevens M.J."/>
            <person name="Meile L."/>
        </authorList>
    </citation>
    <scope>NUCLEOTIDE SEQUENCE [LARGE SCALE GENOMIC DNA]</scope>
    <source>
        <strain evidence="10 11">DSM 21459</strain>
    </source>
</reference>
<keyword evidence="11" id="KW-1185">Reference proteome</keyword>
<evidence type="ECO:0000256" key="2">
    <source>
        <dbReference type="ARBA" id="ARBA00022475"/>
    </source>
</evidence>
<evidence type="ECO:0000259" key="9">
    <source>
        <dbReference type="PROSITE" id="PS50893"/>
    </source>
</evidence>
<dbReference type="KEGG" id="vte:BHY08_06805"/>
<dbReference type="PROSITE" id="PS50893">
    <property type="entry name" value="ABC_TRANSPORTER_2"/>
    <property type="match status" value="1"/>
</dbReference>
<dbReference type="Pfam" id="PF00005">
    <property type="entry name" value="ABC_tran"/>
    <property type="match status" value="1"/>
</dbReference>
<keyword evidence="6 10" id="KW-0067">ATP-binding</keyword>
<dbReference type="Gene3D" id="3.40.50.300">
    <property type="entry name" value="P-loop containing nucleotide triphosphate hydrolases"/>
    <property type="match status" value="1"/>
</dbReference>
<feature type="domain" description="ABC transporter" evidence="9">
    <location>
        <begin position="5"/>
        <end position="213"/>
    </location>
</feature>
<dbReference type="PROSITE" id="PS00211">
    <property type="entry name" value="ABC_TRANSPORTER_1"/>
    <property type="match status" value="1"/>
</dbReference>
<dbReference type="SUPFAM" id="SSF52540">
    <property type="entry name" value="P-loop containing nucleoside triphosphate hydrolases"/>
    <property type="match status" value="1"/>
</dbReference>
<dbReference type="InterPro" id="IPR027417">
    <property type="entry name" value="P-loop_NTPase"/>
</dbReference>
<dbReference type="SMART" id="SM00382">
    <property type="entry name" value="AAA"/>
    <property type="match status" value="1"/>
</dbReference>
<evidence type="ECO:0000313" key="10">
    <source>
        <dbReference type="EMBL" id="APB31563.1"/>
    </source>
</evidence>
<evidence type="ECO:0000256" key="1">
    <source>
        <dbReference type="ARBA" id="ARBA00022448"/>
    </source>
</evidence>
<evidence type="ECO:0000256" key="8">
    <source>
        <dbReference type="ARBA" id="ARBA00023136"/>
    </source>
</evidence>
<organism evidence="10 11">
    <name type="scientific">Vagococcus teuberi</name>
    <dbReference type="NCBI Taxonomy" id="519472"/>
    <lineage>
        <taxon>Bacteria</taxon>
        <taxon>Bacillati</taxon>
        <taxon>Bacillota</taxon>
        <taxon>Bacilli</taxon>
        <taxon>Lactobacillales</taxon>
        <taxon>Enterococcaceae</taxon>
        <taxon>Vagococcus</taxon>
    </lineage>
</organism>
<dbReference type="InterPro" id="IPR017871">
    <property type="entry name" value="ABC_transporter-like_CS"/>
</dbReference>
<dbReference type="InterPro" id="IPR003593">
    <property type="entry name" value="AAA+_ATPase"/>
</dbReference>
<keyword evidence="1" id="KW-0813">Transport</keyword>
<dbReference type="PANTHER" id="PTHR43423">
    <property type="entry name" value="ABC TRANSPORTER I FAMILY MEMBER 17"/>
    <property type="match status" value="1"/>
</dbReference>
<name>A0A1J0A6J5_9ENTE</name>
<accession>A0A1J0A6J5</accession>
<keyword evidence="7" id="KW-1278">Translocase</keyword>
<dbReference type="GO" id="GO:0005524">
    <property type="term" value="F:ATP binding"/>
    <property type="evidence" value="ECO:0007669"/>
    <property type="project" value="UniProtKB-KW"/>
</dbReference>
<evidence type="ECO:0000256" key="6">
    <source>
        <dbReference type="ARBA" id="ARBA00022840"/>
    </source>
</evidence>
<keyword evidence="4" id="KW-0592">Phosphate transport</keyword>
<dbReference type="STRING" id="519472.BHY08_06805"/>
<gene>
    <name evidence="10" type="ORF">BHY08_06805</name>
</gene>
<evidence type="ECO:0000256" key="4">
    <source>
        <dbReference type="ARBA" id="ARBA00022592"/>
    </source>
</evidence>
<keyword evidence="8" id="KW-0472">Membrane</keyword>
<dbReference type="GO" id="GO:0006817">
    <property type="term" value="P:phosphate ion transport"/>
    <property type="evidence" value="ECO:0007669"/>
    <property type="project" value="UniProtKB-KW"/>
</dbReference>
<dbReference type="InterPro" id="IPR003439">
    <property type="entry name" value="ABC_transporter-like_ATP-bd"/>
</dbReference>
<dbReference type="GO" id="GO:0016887">
    <property type="term" value="F:ATP hydrolysis activity"/>
    <property type="evidence" value="ECO:0007669"/>
    <property type="project" value="InterPro"/>
</dbReference>
<dbReference type="EMBL" id="CP017267">
    <property type="protein sequence ID" value="APB31563.1"/>
    <property type="molecule type" value="Genomic_DNA"/>
</dbReference>
<evidence type="ECO:0000256" key="5">
    <source>
        <dbReference type="ARBA" id="ARBA00022741"/>
    </source>
</evidence>
<sequence length="213" mass="24328">MTTLFNLKNIFYSVPNQTILNNINLTIEAGDFITISGPSGSGKSTLLKILASMITPTSGSLTYKGETLKKEQITDYRKEVSYFFQQPTLFDETVMDNLKFPFDIRQAEFDKSRVTKLLKRFKLNESYLDKKIVDLSGGEKQRIAFVRNLVFEPDVLLLDEVTSALDDENKEIIQQFITEDLKGKTIIWVTHDNGEFKLGKRQLSIVDGILEEK</sequence>
<proteinExistence type="predicted"/>
<keyword evidence="2" id="KW-1003">Cell membrane</keyword>
<dbReference type="AlphaFoldDB" id="A0A1J0A6J5"/>
<evidence type="ECO:0000313" key="11">
    <source>
        <dbReference type="Proteomes" id="UP000191200"/>
    </source>
</evidence>
<keyword evidence="3" id="KW-0997">Cell inner membrane</keyword>
<evidence type="ECO:0000256" key="3">
    <source>
        <dbReference type="ARBA" id="ARBA00022519"/>
    </source>
</evidence>
<dbReference type="PANTHER" id="PTHR43423:SF12">
    <property type="entry name" value="IRON EXPORT ATP-BINDING PROTEIN FETA-RELATED"/>
    <property type="match status" value="1"/>
</dbReference>
<keyword evidence="5" id="KW-0547">Nucleotide-binding</keyword>
<protein>
    <submittedName>
        <fullName evidence="10">Spermidine/putrescine ABC transporter ATP-binding protein</fullName>
    </submittedName>
</protein>